<dbReference type="KEGG" id="mcee:MCEL_11450"/>
<keyword evidence="2" id="KW-1185">Reference proteome</keyword>
<dbReference type="InterPro" id="IPR007969">
    <property type="entry name" value="DUF732"/>
</dbReference>
<protein>
    <submittedName>
        <fullName evidence="1">Uncharacterized protein</fullName>
    </submittedName>
</protein>
<name>A0A1X0BWU0_MYCCF</name>
<sequence>MVTRFRGLIVGVASLSTLAVITAAPVQADEATYLEQLLPDYTHLSPQQLLAEGYRVCQIERSGNNSPTAVDMVYKDLGVSLTAATDIVRAAVVHLGC</sequence>
<dbReference type="RefSeq" id="WP_109749427.1">
    <property type="nucleotide sequence ID" value="NZ_AP022591.1"/>
</dbReference>
<evidence type="ECO:0000313" key="1">
    <source>
        <dbReference type="EMBL" id="BBY42850.1"/>
    </source>
</evidence>
<accession>A0A1X0BWU0</accession>
<dbReference type="OrthoDB" id="4640536at2"/>
<reference evidence="1 2" key="1">
    <citation type="journal article" date="2019" name="Emerg. Microbes Infect.">
        <title>Comprehensive subspecies identification of 175 nontuberculous mycobacteria species based on 7547 genomic profiles.</title>
        <authorList>
            <person name="Matsumoto Y."/>
            <person name="Kinjo T."/>
            <person name="Motooka D."/>
            <person name="Nabeya D."/>
            <person name="Jung N."/>
            <person name="Uechi K."/>
            <person name="Horii T."/>
            <person name="Iida T."/>
            <person name="Fujita J."/>
            <person name="Nakamura S."/>
        </authorList>
    </citation>
    <scope>NUCLEOTIDE SEQUENCE [LARGE SCALE GENOMIC DNA]</scope>
    <source>
        <strain evidence="1 2">JCM 18439</strain>
    </source>
</reference>
<evidence type="ECO:0000313" key="2">
    <source>
        <dbReference type="Proteomes" id="UP000466431"/>
    </source>
</evidence>
<dbReference type="STRING" id="1249101.BST21_09125"/>
<dbReference type="Pfam" id="PF05305">
    <property type="entry name" value="DUF732"/>
    <property type="match status" value="1"/>
</dbReference>
<dbReference type="EMBL" id="AP022591">
    <property type="protein sequence ID" value="BBY42850.1"/>
    <property type="molecule type" value="Genomic_DNA"/>
</dbReference>
<organism evidence="1 2">
    <name type="scientific">Mycolicibacterium celeriflavum</name>
    <name type="common">Mycobacterium celeriflavum</name>
    <dbReference type="NCBI Taxonomy" id="1249101"/>
    <lineage>
        <taxon>Bacteria</taxon>
        <taxon>Bacillati</taxon>
        <taxon>Actinomycetota</taxon>
        <taxon>Actinomycetes</taxon>
        <taxon>Mycobacteriales</taxon>
        <taxon>Mycobacteriaceae</taxon>
        <taxon>Mycolicibacterium</taxon>
    </lineage>
</organism>
<dbReference type="Proteomes" id="UP000466431">
    <property type="component" value="Chromosome"/>
</dbReference>
<gene>
    <name evidence="1" type="ORF">MCEL_11450</name>
</gene>
<dbReference type="AlphaFoldDB" id="A0A1X0BWU0"/>
<proteinExistence type="predicted"/>